<dbReference type="GO" id="GO:0000287">
    <property type="term" value="F:magnesium ion binding"/>
    <property type="evidence" value="ECO:0007669"/>
    <property type="project" value="InterPro"/>
</dbReference>
<reference evidence="3" key="2">
    <citation type="submission" date="2020-09" db="EMBL/GenBank/DDBJ databases">
        <authorList>
            <person name="Sun Q."/>
            <person name="Zhou Y."/>
        </authorList>
    </citation>
    <scope>NUCLEOTIDE SEQUENCE</scope>
    <source>
        <strain evidence="3">CGMCC 1.12181</strain>
    </source>
</reference>
<dbReference type="AlphaFoldDB" id="A0A917FS29"/>
<dbReference type="EMBL" id="BMEO01000021">
    <property type="protein sequence ID" value="GGG03024.1"/>
    <property type="molecule type" value="Genomic_DNA"/>
</dbReference>
<evidence type="ECO:0000256" key="1">
    <source>
        <dbReference type="ARBA" id="ARBA00022679"/>
    </source>
</evidence>
<keyword evidence="4" id="KW-1185">Reference proteome</keyword>
<dbReference type="Gene3D" id="3.90.470.20">
    <property type="entry name" value="4'-phosphopantetheinyl transferase domain"/>
    <property type="match status" value="1"/>
</dbReference>
<evidence type="ECO:0000313" key="3">
    <source>
        <dbReference type="EMBL" id="GGG03024.1"/>
    </source>
</evidence>
<name>A0A917FS29_9GAMM</name>
<protein>
    <submittedName>
        <fullName evidence="3">4'-phosphopantetheinyl transferase</fullName>
    </submittedName>
</protein>
<keyword evidence="1 3" id="KW-0808">Transferase</keyword>
<proteinExistence type="predicted"/>
<sequence length="210" mass="24427">MIGNDIVDYQFDKKKYLNHRWLQRILTPLEQQHVLTATRPNRYLWSLWAAKEASYKALQRINPSLTFSPSAYALSVSSLNNLHHNEQKLSAAIDFENHRLSLRFYWPKETVVHCLACHNPENWIHLHSLFEHRPHLSGYQQQSLAVRELAQTLLKKHHIHADIIRPNQSMPGYSKPGAPILVDPQTGHTWPHIISLSHDHEYIGVALYCL</sequence>
<evidence type="ECO:0000259" key="2">
    <source>
        <dbReference type="Pfam" id="PF01648"/>
    </source>
</evidence>
<feature type="domain" description="4'-phosphopantetheinyl transferase" evidence="2">
    <location>
        <begin position="2"/>
        <end position="65"/>
    </location>
</feature>
<dbReference type="Pfam" id="PF01648">
    <property type="entry name" value="ACPS"/>
    <property type="match status" value="1"/>
</dbReference>
<dbReference type="InterPro" id="IPR037143">
    <property type="entry name" value="4-PPantetheinyl_Trfase_dom_sf"/>
</dbReference>
<dbReference type="Proteomes" id="UP000605253">
    <property type="component" value="Unassembled WGS sequence"/>
</dbReference>
<dbReference type="RefSeq" id="WP_188366130.1">
    <property type="nucleotide sequence ID" value="NZ_BAABJF010000019.1"/>
</dbReference>
<accession>A0A917FS29</accession>
<dbReference type="GO" id="GO:0008897">
    <property type="term" value="F:holo-[acyl-carrier-protein] synthase activity"/>
    <property type="evidence" value="ECO:0007669"/>
    <property type="project" value="InterPro"/>
</dbReference>
<reference evidence="3" key="1">
    <citation type="journal article" date="2014" name="Int. J. Syst. Evol. Microbiol.">
        <title>Complete genome sequence of Corynebacterium casei LMG S-19264T (=DSM 44701T), isolated from a smear-ripened cheese.</title>
        <authorList>
            <consortium name="US DOE Joint Genome Institute (JGI-PGF)"/>
            <person name="Walter F."/>
            <person name="Albersmeier A."/>
            <person name="Kalinowski J."/>
            <person name="Ruckert C."/>
        </authorList>
    </citation>
    <scope>NUCLEOTIDE SEQUENCE</scope>
    <source>
        <strain evidence="3">CGMCC 1.12181</strain>
    </source>
</reference>
<organism evidence="3 4">
    <name type="scientific">Marinicella pacifica</name>
    <dbReference type="NCBI Taxonomy" id="1171543"/>
    <lineage>
        <taxon>Bacteria</taxon>
        <taxon>Pseudomonadati</taxon>
        <taxon>Pseudomonadota</taxon>
        <taxon>Gammaproteobacteria</taxon>
        <taxon>Lysobacterales</taxon>
        <taxon>Marinicellaceae</taxon>
        <taxon>Marinicella</taxon>
    </lineage>
</organism>
<gene>
    <name evidence="3" type="ORF">GCM10011365_25250</name>
</gene>
<dbReference type="InterPro" id="IPR008278">
    <property type="entry name" value="4-PPantetheinyl_Trfase_dom"/>
</dbReference>
<comment type="caution">
    <text evidence="3">The sequence shown here is derived from an EMBL/GenBank/DDBJ whole genome shotgun (WGS) entry which is preliminary data.</text>
</comment>
<dbReference type="SUPFAM" id="SSF56214">
    <property type="entry name" value="4'-phosphopantetheinyl transferase"/>
    <property type="match status" value="1"/>
</dbReference>
<evidence type="ECO:0000313" key="4">
    <source>
        <dbReference type="Proteomes" id="UP000605253"/>
    </source>
</evidence>